<dbReference type="GO" id="GO:0070006">
    <property type="term" value="F:metalloaminopeptidase activity"/>
    <property type="evidence" value="ECO:0007669"/>
    <property type="project" value="TreeGrafter"/>
</dbReference>
<feature type="domain" description="Peptidase M1 membrane alanine aminopeptidase" evidence="15">
    <location>
        <begin position="241"/>
        <end position="455"/>
    </location>
</feature>
<evidence type="ECO:0000256" key="11">
    <source>
        <dbReference type="PIRSR" id="PIRSR634016-3"/>
    </source>
</evidence>
<dbReference type="InterPro" id="IPR024571">
    <property type="entry name" value="ERAP1-like_C_dom"/>
</dbReference>
<name>A0A8S8XGV2_9PROT</name>
<dbReference type="Gene3D" id="1.10.390.10">
    <property type="entry name" value="Neutral Protease Domain 2"/>
    <property type="match status" value="1"/>
</dbReference>
<organism evidence="18 19">
    <name type="scientific">Roseiterribacter gracilis</name>
    <dbReference type="NCBI Taxonomy" id="2812848"/>
    <lineage>
        <taxon>Bacteria</taxon>
        <taxon>Pseudomonadati</taxon>
        <taxon>Pseudomonadota</taxon>
        <taxon>Alphaproteobacteria</taxon>
        <taxon>Rhodospirillales</taxon>
        <taxon>Roseiterribacteraceae</taxon>
        <taxon>Roseiterribacter</taxon>
    </lineage>
</organism>
<keyword evidence="3 13" id="KW-0031">Aminopeptidase</keyword>
<evidence type="ECO:0000313" key="18">
    <source>
        <dbReference type="EMBL" id="GIL40370.1"/>
    </source>
</evidence>
<dbReference type="AlphaFoldDB" id="A0A8S8XGV2"/>
<evidence type="ECO:0000259" key="16">
    <source>
        <dbReference type="Pfam" id="PF11838"/>
    </source>
</evidence>
<evidence type="ECO:0000313" key="19">
    <source>
        <dbReference type="Proteomes" id="UP000681075"/>
    </source>
</evidence>
<evidence type="ECO:0000256" key="9">
    <source>
        <dbReference type="PIRSR" id="PIRSR634016-1"/>
    </source>
</evidence>
<dbReference type="GO" id="GO:0005737">
    <property type="term" value="C:cytoplasm"/>
    <property type="evidence" value="ECO:0007669"/>
    <property type="project" value="TreeGrafter"/>
</dbReference>
<dbReference type="FunFam" id="1.10.390.10:FF:000006">
    <property type="entry name" value="Puromycin-sensitive aminopeptidase"/>
    <property type="match status" value="1"/>
</dbReference>
<feature type="binding site" evidence="10">
    <location>
        <position position="145"/>
    </location>
    <ligand>
        <name>substrate</name>
    </ligand>
</feature>
<feature type="site" description="Transition state stabilizer" evidence="12">
    <location>
        <position position="396"/>
    </location>
</feature>
<dbReference type="Pfam" id="PF01433">
    <property type="entry name" value="Peptidase_M1"/>
    <property type="match status" value="1"/>
</dbReference>
<feature type="binding site" evidence="10">
    <location>
        <begin position="276"/>
        <end position="280"/>
    </location>
    <ligand>
        <name>substrate</name>
    </ligand>
</feature>
<dbReference type="InterPro" id="IPR014782">
    <property type="entry name" value="Peptidase_M1_dom"/>
</dbReference>
<sequence>MIVLRVAFLSLLVVSTAHAAPEARLPDYVRPLDYKIEIAPDAAAPTFAGKVELQFETTKPITTLTLNAIDLTFDTAEIDGVAATVAIDPEAATATFTPLGPITLGKHIAKFAYRGKISTNAYGLFSSTALSADGGKKRLLATQFESSGARRMFPSFDEPGFKSVFNLTAIVPQDEVAISNMPIEASAPEDGRKRVTFARTPVMSSYLLFLAVGDYESIEGQAGNTKVAVWTPRGAIHRAHYALDATIEVLTWFSDYFAMPYPLPKLDMVATPTARGAMENWGAIRFSDAYLLIDDGASQQRKQQVWSVIAHEVAHMWFGDLVTMQWWDDLWLNEGFATWASGAVAKALHPEWNVEGAHARSRDRVMQQDSRKATHPIVQHITTTAEIGSAFDDITYQKGAAVIRMLEGWLTPDTFRAGIRAYMKQHAYGNTVTSDLWDALATASKRDVRAVADSFTRQPGVPLVSVDRCAGARDELTLKQERFAATPTTKLDPLAWDVPVSAVTIDGRANSAIALAEPMLRAKLAGCTPARVNHGGTGWYRTSYTPALAQAIADAFPQAAAVDRVVLLDDSWALAVAGRSKVDPWLELVTRLGSERDASVWGSVADDLLELDAVARGMPERAKLRAWAIAQLRPGLTQVGWDARANEPPRDTLTRETLLAALSRLGDPAMRAEARKRYDAAGGDPAKLGSLATVTLDAVARGADAATFDRLFASARSAPSFLDAQLVFDALGTVEDPALVKKLLDATLTDAVPMGLRRRIIGRIAEQGDHTALAWDFSNANTDNAALGVDTRRRWAWAPGIARRFIERDRADALRDFAKKNAKRDEQPEFERAAEEIELRADRRTRLIPAVASWIETHTKS</sequence>
<dbReference type="InterPro" id="IPR034016">
    <property type="entry name" value="M1_APN-typ"/>
</dbReference>
<evidence type="ECO:0000259" key="15">
    <source>
        <dbReference type="Pfam" id="PF01433"/>
    </source>
</evidence>
<dbReference type="PANTHER" id="PTHR11533">
    <property type="entry name" value="PROTEASE M1 ZINC METALLOPROTEASE"/>
    <property type="match status" value="1"/>
</dbReference>
<dbReference type="GO" id="GO:0016020">
    <property type="term" value="C:membrane"/>
    <property type="evidence" value="ECO:0007669"/>
    <property type="project" value="TreeGrafter"/>
</dbReference>
<dbReference type="InterPro" id="IPR027268">
    <property type="entry name" value="Peptidase_M4/M1_CTD_sf"/>
</dbReference>
<evidence type="ECO:0000256" key="13">
    <source>
        <dbReference type="RuleBase" id="RU364040"/>
    </source>
</evidence>
<dbReference type="PANTHER" id="PTHR11533:SF174">
    <property type="entry name" value="PUROMYCIN-SENSITIVE AMINOPEPTIDASE-RELATED"/>
    <property type="match status" value="1"/>
</dbReference>
<evidence type="ECO:0000256" key="14">
    <source>
        <dbReference type="SAM" id="SignalP"/>
    </source>
</evidence>
<evidence type="ECO:0000256" key="12">
    <source>
        <dbReference type="PIRSR" id="PIRSR634016-4"/>
    </source>
</evidence>
<comment type="catalytic activity">
    <reaction evidence="1">
        <text>Release of an N-terminal amino acid, Xaa-|-Yaa- from a peptide, amide or arylamide. Xaa is preferably Ala, but may be most amino acids including Pro (slow action). When a terminal hydrophobic residue is followed by a prolyl residue, the two may be released as an intact Xaa-Pro dipeptide.</text>
        <dbReference type="EC" id="3.4.11.2"/>
    </reaction>
</comment>
<evidence type="ECO:0000256" key="7">
    <source>
        <dbReference type="ARBA" id="ARBA00022833"/>
    </source>
</evidence>
<dbReference type="InterPro" id="IPR050344">
    <property type="entry name" value="Peptidase_M1_aminopeptidases"/>
</dbReference>
<dbReference type="CDD" id="cd09601">
    <property type="entry name" value="M1_APN-Q_like"/>
    <property type="match status" value="1"/>
</dbReference>
<feature type="active site" description="Proton acceptor" evidence="9">
    <location>
        <position position="312"/>
    </location>
</feature>
<dbReference type="Gene3D" id="2.60.40.1910">
    <property type="match status" value="1"/>
</dbReference>
<evidence type="ECO:0000256" key="3">
    <source>
        <dbReference type="ARBA" id="ARBA00022438"/>
    </source>
</evidence>
<dbReference type="EC" id="3.4.11.-" evidence="13"/>
<keyword evidence="5 11" id="KW-0479">Metal-binding</keyword>
<dbReference type="EMBL" id="BOPV01000001">
    <property type="protein sequence ID" value="GIL40370.1"/>
    <property type="molecule type" value="Genomic_DNA"/>
</dbReference>
<dbReference type="Proteomes" id="UP000681075">
    <property type="component" value="Unassembled WGS sequence"/>
</dbReference>
<gene>
    <name evidence="18" type="ORF">TMPK1_26070</name>
</gene>
<dbReference type="Pfam" id="PF11838">
    <property type="entry name" value="ERAP1_C"/>
    <property type="match status" value="1"/>
</dbReference>
<keyword evidence="19" id="KW-1185">Reference proteome</keyword>
<dbReference type="GO" id="GO:0008270">
    <property type="term" value="F:zinc ion binding"/>
    <property type="evidence" value="ECO:0007669"/>
    <property type="project" value="UniProtKB-UniRule"/>
</dbReference>
<evidence type="ECO:0000256" key="6">
    <source>
        <dbReference type="ARBA" id="ARBA00022801"/>
    </source>
</evidence>
<dbReference type="SUPFAM" id="SSF63737">
    <property type="entry name" value="Leukotriene A4 hydrolase N-terminal domain"/>
    <property type="match status" value="1"/>
</dbReference>
<feature type="signal peptide" evidence="14">
    <location>
        <begin position="1"/>
        <end position="19"/>
    </location>
</feature>
<protein>
    <recommendedName>
        <fullName evidence="13">Aminopeptidase</fullName>
        <ecNumber evidence="13">3.4.11.-</ecNumber>
    </recommendedName>
</protein>
<evidence type="ECO:0000256" key="2">
    <source>
        <dbReference type="ARBA" id="ARBA00010136"/>
    </source>
</evidence>
<dbReference type="RefSeq" id="WP_420243470.1">
    <property type="nucleotide sequence ID" value="NZ_BOPV01000001.1"/>
</dbReference>
<dbReference type="GO" id="GO:0005615">
    <property type="term" value="C:extracellular space"/>
    <property type="evidence" value="ECO:0007669"/>
    <property type="project" value="TreeGrafter"/>
</dbReference>
<reference evidence="18" key="1">
    <citation type="submission" date="2021-02" db="EMBL/GenBank/DDBJ databases">
        <title>Genome sequence of Rhodospirillales sp. strain TMPK1 isolated from soil.</title>
        <authorList>
            <person name="Nakai R."/>
            <person name="Kusada H."/>
            <person name="Tamaki H."/>
        </authorList>
    </citation>
    <scope>NUCLEOTIDE SEQUENCE</scope>
    <source>
        <strain evidence="18">TMPK1</strain>
    </source>
</reference>
<proteinExistence type="inferred from homology"/>
<dbReference type="Gene3D" id="1.25.50.20">
    <property type="match status" value="1"/>
</dbReference>
<feature type="binding site" evidence="10">
    <location>
        <position position="794"/>
    </location>
    <ligand>
        <name>substrate</name>
    </ligand>
</feature>
<evidence type="ECO:0000259" key="17">
    <source>
        <dbReference type="Pfam" id="PF17900"/>
    </source>
</evidence>
<dbReference type="Gene3D" id="2.60.40.1730">
    <property type="entry name" value="tricorn interacting facor f3 domain"/>
    <property type="match status" value="1"/>
</dbReference>
<accession>A0A8S8XGV2</accession>
<feature type="chain" id="PRO_5035743471" description="Aminopeptidase" evidence="14">
    <location>
        <begin position="20"/>
        <end position="861"/>
    </location>
</feature>
<dbReference type="GO" id="GO:0042277">
    <property type="term" value="F:peptide binding"/>
    <property type="evidence" value="ECO:0007669"/>
    <property type="project" value="TreeGrafter"/>
</dbReference>
<comment type="cofactor">
    <cofactor evidence="11 13">
        <name>Zn(2+)</name>
        <dbReference type="ChEBI" id="CHEBI:29105"/>
    </cofactor>
    <text evidence="11 13">Binds 1 zinc ion per subunit.</text>
</comment>
<evidence type="ECO:0000256" key="5">
    <source>
        <dbReference type="ARBA" id="ARBA00022723"/>
    </source>
</evidence>
<keyword evidence="6 13" id="KW-0378">Hydrolase</keyword>
<dbReference type="InterPro" id="IPR001930">
    <property type="entry name" value="Peptidase_M1"/>
</dbReference>
<comment type="similarity">
    <text evidence="2 13">Belongs to the peptidase M1 family.</text>
</comment>
<dbReference type="Pfam" id="PF17900">
    <property type="entry name" value="Peptidase_M1_N"/>
    <property type="match status" value="1"/>
</dbReference>
<feature type="domain" description="ERAP1-like C-terminal" evidence="16">
    <location>
        <begin position="532"/>
        <end position="836"/>
    </location>
</feature>
<dbReference type="InterPro" id="IPR045357">
    <property type="entry name" value="Aminopeptidase_N-like_N"/>
</dbReference>
<keyword evidence="7 11" id="KW-0862">Zinc</keyword>
<keyword evidence="14" id="KW-0732">Signal</keyword>
<dbReference type="PRINTS" id="PR00756">
    <property type="entry name" value="ALADIPTASE"/>
</dbReference>
<evidence type="ECO:0000256" key="1">
    <source>
        <dbReference type="ARBA" id="ARBA00000098"/>
    </source>
</evidence>
<feature type="domain" description="Aminopeptidase N-like N-terminal" evidence="17">
    <location>
        <begin position="31"/>
        <end position="207"/>
    </location>
</feature>
<keyword evidence="4 13" id="KW-0645">Protease</keyword>
<evidence type="ECO:0000256" key="4">
    <source>
        <dbReference type="ARBA" id="ARBA00022670"/>
    </source>
</evidence>
<dbReference type="GO" id="GO:0043171">
    <property type="term" value="P:peptide catabolic process"/>
    <property type="evidence" value="ECO:0007669"/>
    <property type="project" value="TreeGrafter"/>
</dbReference>
<evidence type="ECO:0000256" key="10">
    <source>
        <dbReference type="PIRSR" id="PIRSR634016-2"/>
    </source>
</evidence>
<evidence type="ECO:0000256" key="8">
    <source>
        <dbReference type="ARBA" id="ARBA00023049"/>
    </source>
</evidence>
<feature type="binding site" evidence="11">
    <location>
        <position position="315"/>
    </location>
    <ligand>
        <name>Zn(2+)</name>
        <dbReference type="ChEBI" id="CHEBI:29105"/>
        <note>catalytic</note>
    </ligand>
</feature>
<dbReference type="GO" id="GO:0016285">
    <property type="term" value="F:alanyl aminopeptidase activity"/>
    <property type="evidence" value="ECO:0007669"/>
    <property type="project" value="UniProtKB-EC"/>
</dbReference>
<feature type="binding site" evidence="11">
    <location>
        <position position="311"/>
    </location>
    <ligand>
        <name>Zn(2+)</name>
        <dbReference type="ChEBI" id="CHEBI:29105"/>
        <note>catalytic</note>
    </ligand>
</feature>
<dbReference type="GO" id="GO:0006508">
    <property type="term" value="P:proteolysis"/>
    <property type="evidence" value="ECO:0007669"/>
    <property type="project" value="UniProtKB-KW"/>
</dbReference>
<dbReference type="InterPro" id="IPR042097">
    <property type="entry name" value="Aminopeptidase_N-like_N_sf"/>
</dbReference>
<keyword evidence="8 13" id="KW-0482">Metalloprotease</keyword>
<feature type="binding site" evidence="11">
    <location>
        <position position="334"/>
    </location>
    <ligand>
        <name>Zn(2+)</name>
        <dbReference type="ChEBI" id="CHEBI:29105"/>
        <note>catalytic</note>
    </ligand>
</feature>
<dbReference type="SUPFAM" id="SSF55486">
    <property type="entry name" value="Metalloproteases ('zincins'), catalytic domain"/>
    <property type="match status" value="1"/>
</dbReference>
<comment type="caution">
    <text evidence="18">The sequence shown here is derived from an EMBL/GenBank/DDBJ whole genome shotgun (WGS) entry which is preliminary data.</text>
</comment>